<dbReference type="EMBL" id="JAEPRE010000150">
    <property type="protein sequence ID" value="KAG2231451.1"/>
    <property type="molecule type" value="Genomic_DNA"/>
</dbReference>
<name>A0A8H7SNE0_9FUNG</name>
<accession>A0A8H7SNE0</accession>
<keyword evidence="1" id="KW-0175">Coiled coil</keyword>
<sequence>MESISTEYTEKKLQECLKSIYASSHAATEISGYESKLESLKSIRQTLIAGENISPTNLDQMNKSIDDLQAKINKKKELMSVSEKRVIKGFLDVITHISSASSKKAIEATTQWTETVNKLSADLRTEFQKTISSTEVSIKELRATKMNISDKDELNKQIEVFKEQIVKSFKTNISNLTETNKNALAYLSNKLETMMSENDFSKIANDVEARLDTKMTRRLQEIEEENQKSIDATSEKFDGLSKAVVTSVTSLIHKTISPTNIQNLIASLPENEISRKSAANLAQVSVQQAEQSLSNFDAIKQSIANLTSELVELKQSNQQTKAVVDTMRSQILPGVANPSEFDHQIAVKRMEEMERNVSVIHNNIKMIETMVKVRTSENSSVQNSNNKRARIDIDGNSVNHDQYMTAIADVEAKHQKLVDFIVQCKDTILDDAFHNRLETVVAKMEQVLLNHERFIHFLVDPFAASRNETVSIATDTVPEGTLSPAMIDAISKLVKTTAEELALPLENKIKLLEEKLQAKSS</sequence>
<evidence type="ECO:0000256" key="1">
    <source>
        <dbReference type="SAM" id="Coils"/>
    </source>
</evidence>
<dbReference type="Proteomes" id="UP000613177">
    <property type="component" value="Unassembled WGS sequence"/>
</dbReference>
<keyword evidence="3" id="KW-1185">Reference proteome</keyword>
<proteinExistence type="predicted"/>
<gene>
    <name evidence="2" type="ORF">INT48_007524</name>
</gene>
<feature type="coiled-coil region" evidence="1">
    <location>
        <begin position="58"/>
        <end position="85"/>
    </location>
</feature>
<feature type="coiled-coil region" evidence="1">
    <location>
        <begin position="296"/>
        <end position="323"/>
    </location>
</feature>
<organism evidence="2 3">
    <name type="scientific">Thamnidium elegans</name>
    <dbReference type="NCBI Taxonomy" id="101142"/>
    <lineage>
        <taxon>Eukaryota</taxon>
        <taxon>Fungi</taxon>
        <taxon>Fungi incertae sedis</taxon>
        <taxon>Mucoromycota</taxon>
        <taxon>Mucoromycotina</taxon>
        <taxon>Mucoromycetes</taxon>
        <taxon>Mucorales</taxon>
        <taxon>Mucorineae</taxon>
        <taxon>Mucoraceae</taxon>
        <taxon>Thamnidium</taxon>
    </lineage>
</organism>
<reference evidence="2" key="1">
    <citation type="submission" date="2021-01" db="EMBL/GenBank/DDBJ databases">
        <title>Metabolic potential, ecology and presence of endohyphal bacteria is reflected in genomic diversity of Mucoromycotina.</title>
        <authorList>
            <person name="Muszewska A."/>
            <person name="Okrasinska A."/>
            <person name="Steczkiewicz K."/>
            <person name="Drgas O."/>
            <person name="Orlowska M."/>
            <person name="Perlinska-Lenart U."/>
            <person name="Aleksandrzak-Piekarczyk T."/>
            <person name="Szatraj K."/>
            <person name="Zielenkiewicz U."/>
            <person name="Pilsyk S."/>
            <person name="Malc E."/>
            <person name="Mieczkowski P."/>
            <person name="Kruszewska J.S."/>
            <person name="Biernat P."/>
            <person name="Pawlowska J."/>
        </authorList>
    </citation>
    <scope>NUCLEOTIDE SEQUENCE</scope>
    <source>
        <strain evidence="2">WA0000018081</strain>
    </source>
</reference>
<protein>
    <submittedName>
        <fullName evidence="2">Uncharacterized protein</fullName>
    </submittedName>
</protein>
<evidence type="ECO:0000313" key="2">
    <source>
        <dbReference type="EMBL" id="KAG2231451.1"/>
    </source>
</evidence>
<evidence type="ECO:0000313" key="3">
    <source>
        <dbReference type="Proteomes" id="UP000613177"/>
    </source>
</evidence>
<comment type="caution">
    <text evidence="2">The sequence shown here is derived from an EMBL/GenBank/DDBJ whole genome shotgun (WGS) entry which is preliminary data.</text>
</comment>
<dbReference type="AlphaFoldDB" id="A0A8H7SNE0"/>